<reference evidence="3" key="1">
    <citation type="submission" date="2022-10" db="EMBL/GenBank/DDBJ databases">
        <title>Culturing micro-colonial fungi from biological soil crusts in the Mojave desert and describing Neophaeococcomyces mojavensis, and introducing the new genera and species Taxawa tesnikishii.</title>
        <authorList>
            <person name="Kurbessoian T."/>
            <person name="Stajich J.E."/>
        </authorList>
    </citation>
    <scope>NUCLEOTIDE SEQUENCE</scope>
    <source>
        <strain evidence="3">TK_41</strain>
    </source>
</reference>
<dbReference type="AlphaFoldDB" id="A0AA38X0P2"/>
<name>A0AA38X0P2_9EURO</name>
<feature type="transmembrane region" description="Helical" evidence="2">
    <location>
        <begin position="50"/>
        <end position="66"/>
    </location>
</feature>
<dbReference type="EMBL" id="JAPDRK010000018">
    <property type="protein sequence ID" value="KAJ9604562.1"/>
    <property type="molecule type" value="Genomic_DNA"/>
</dbReference>
<dbReference type="Proteomes" id="UP001172673">
    <property type="component" value="Unassembled WGS sequence"/>
</dbReference>
<keyword evidence="2" id="KW-0812">Transmembrane</keyword>
<accession>A0AA38X0P2</accession>
<feature type="transmembrane region" description="Helical" evidence="2">
    <location>
        <begin position="137"/>
        <end position="157"/>
    </location>
</feature>
<dbReference type="Pfam" id="PF20345">
    <property type="entry name" value="DUF6640"/>
    <property type="match status" value="2"/>
</dbReference>
<evidence type="ECO:0000313" key="4">
    <source>
        <dbReference type="Proteomes" id="UP001172673"/>
    </source>
</evidence>
<feature type="region of interest" description="Disordered" evidence="1">
    <location>
        <begin position="77"/>
        <end position="100"/>
    </location>
</feature>
<evidence type="ECO:0000313" key="3">
    <source>
        <dbReference type="EMBL" id="KAJ9604562.1"/>
    </source>
</evidence>
<evidence type="ECO:0000256" key="1">
    <source>
        <dbReference type="SAM" id="MobiDB-lite"/>
    </source>
</evidence>
<keyword evidence="2" id="KW-0472">Membrane</keyword>
<sequence length="168" mass="18065">MPSPALTPGRVLLILVGLETSIGPYAADWSASHVLNPRWPPHARFHNGQTMSLGMCLGLLTVYFAWKPVLGTRSNATAKPIQGKGRKDEQADDSGSGMTEKESITMSAVMGTLYWISGLSAILYPGTLWVDPEFGTGAPQAPIFVISIVLAWLGWAVEMRRLGKVKGA</sequence>
<organism evidence="3 4">
    <name type="scientific">Cladophialophora chaetospira</name>
    <dbReference type="NCBI Taxonomy" id="386627"/>
    <lineage>
        <taxon>Eukaryota</taxon>
        <taxon>Fungi</taxon>
        <taxon>Dikarya</taxon>
        <taxon>Ascomycota</taxon>
        <taxon>Pezizomycotina</taxon>
        <taxon>Eurotiomycetes</taxon>
        <taxon>Chaetothyriomycetidae</taxon>
        <taxon>Chaetothyriales</taxon>
        <taxon>Herpotrichiellaceae</taxon>
        <taxon>Cladophialophora</taxon>
    </lineage>
</organism>
<protein>
    <submittedName>
        <fullName evidence="3">Uncharacterized protein</fullName>
    </submittedName>
</protein>
<gene>
    <name evidence="3" type="ORF">H2200_010675</name>
</gene>
<feature type="transmembrane region" description="Helical" evidence="2">
    <location>
        <begin position="104"/>
        <end position="125"/>
    </location>
</feature>
<dbReference type="InterPro" id="IPR046580">
    <property type="entry name" value="DUF6640"/>
</dbReference>
<comment type="caution">
    <text evidence="3">The sequence shown here is derived from an EMBL/GenBank/DDBJ whole genome shotgun (WGS) entry which is preliminary data.</text>
</comment>
<keyword evidence="4" id="KW-1185">Reference proteome</keyword>
<keyword evidence="2" id="KW-1133">Transmembrane helix</keyword>
<evidence type="ECO:0000256" key="2">
    <source>
        <dbReference type="SAM" id="Phobius"/>
    </source>
</evidence>
<proteinExistence type="predicted"/>